<dbReference type="EMBL" id="JACBZS010000001">
    <property type="protein sequence ID" value="NYI72208.1"/>
    <property type="molecule type" value="Genomic_DNA"/>
</dbReference>
<name>A0A7Z0DBF8_9ACTN</name>
<evidence type="ECO:0000313" key="8">
    <source>
        <dbReference type="Proteomes" id="UP000527616"/>
    </source>
</evidence>
<dbReference type="InterPro" id="IPR001123">
    <property type="entry name" value="LeuE-type"/>
</dbReference>
<dbReference type="AlphaFoldDB" id="A0A7Z0DBF8"/>
<dbReference type="GO" id="GO:0015171">
    <property type="term" value="F:amino acid transmembrane transporter activity"/>
    <property type="evidence" value="ECO:0007669"/>
    <property type="project" value="TreeGrafter"/>
</dbReference>
<keyword evidence="5 6" id="KW-0472">Membrane</keyword>
<organism evidence="7 8">
    <name type="scientific">Naumannella cuiyingiana</name>
    <dbReference type="NCBI Taxonomy" id="1347891"/>
    <lineage>
        <taxon>Bacteria</taxon>
        <taxon>Bacillati</taxon>
        <taxon>Actinomycetota</taxon>
        <taxon>Actinomycetes</taxon>
        <taxon>Propionibacteriales</taxon>
        <taxon>Propionibacteriaceae</taxon>
        <taxon>Naumannella</taxon>
    </lineage>
</organism>
<comment type="caution">
    <text evidence="7">The sequence shown here is derived from an EMBL/GenBank/DDBJ whole genome shotgun (WGS) entry which is preliminary data.</text>
</comment>
<evidence type="ECO:0000256" key="1">
    <source>
        <dbReference type="ARBA" id="ARBA00004651"/>
    </source>
</evidence>
<sequence>MITETLLPYLAVVLAVVLVPGADFTIVLRNTVIGGRGRGLATSAGVAAASMLQGLAAAAGLGALIMASHTLFAAVKWLGVVYLCWLAAQALISARRGRYRDPAASAAPSRWAGFRQGFLGNATNPKILIFYLALLPQFLTPGAPIWIGIAYAWLLPVIGTTWLVLIVFAAVRARALLLRSPVRRAVDALTGVVLGAFALRLATERS</sequence>
<protein>
    <submittedName>
        <fullName evidence="7">Threonine/homoserine/homoserine lactone efflux protein</fullName>
    </submittedName>
</protein>
<accession>A0A7Z0DBF8</accession>
<dbReference type="PANTHER" id="PTHR30086">
    <property type="entry name" value="ARGININE EXPORTER PROTEIN ARGO"/>
    <property type="match status" value="1"/>
</dbReference>
<evidence type="ECO:0000256" key="5">
    <source>
        <dbReference type="ARBA" id="ARBA00023136"/>
    </source>
</evidence>
<keyword evidence="3 6" id="KW-0812">Transmembrane</keyword>
<keyword evidence="4 6" id="KW-1133">Transmembrane helix</keyword>
<keyword evidence="8" id="KW-1185">Reference proteome</keyword>
<dbReference type="GO" id="GO:0005886">
    <property type="term" value="C:plasma membrane"/>
    <property type="evidence" value="ECO:0007669"/>
    <property type="project" value="UniProtKB-SubCell"/>
</dbReference>
<dbReference type="Proteomes" id="UP000527616">
    <property type="component" value="Unassembled WGS sequence"/>
</dbReference>
<comment type="subcellular location">
    <subcellularLocation>
        <location evidence="1">Cell membrane</location>
        <topology evidence="1">Multi-pass membrane protein</topology>
    </subcellularLocation>
</comment>
<dbReference type="PANTHER" id="PTHR30086:SF20">
    <property type="entry name" value="ARGININE EXPORTER PROTEIN ARGO-RELATED"/>
    <property type="match status" value="1"/>
</dbReference>
<dbReference type="RefSeq" id="WP_179445934.1">
    <property type="nucleotide sequence ID" value="NZ_JACBZS010000001.1"/>
</dbReference>
<feature type="transmembrane region" description="Helical" evidence="6">
    <location>
        <begin position="71"/>
        <end position="92"/>
    </location>
</feature>
<dbReference type="PIRSF" id="PIRSF006324">
    <property type="entry name" value="LeuE"/>
    <property type="match status" value="1"/>
</dbReference>
<feature type="transmembrane region" description="Helical" evidence="6">
    <location>
        <begin position="128"/>
        <end position="147"/>
    </location>
</feature>
<gene>
    <name evidence="7" type="ORF">GGQ54_002768</name>
</gene>
<reference evidence="7 8" key="1">
    <citation type="submission" date="2020-07" db="EMBL/GenBank/DDBJ databases">
        <title>Sequencing the genomes of 1000 actinobacteria strains.</title>
        <authorList>
            <person name="Klenk H.-P."/>
        </authorList>
    </citation>
    <scope>NUCLEOTIDE SEQUENCE [LARGE SCALE GENOMIC DNA]</scope>
    <source>
        <strain evidence="7 8">DSM 103164</strain>
    </source>
</reference>
<feature type="transmembrane region" description="Helical" evidence="6">
    <location>
        <begin position="153"/>
        <end position="173"/>
    </location>
</feature>
<evidence type="ECO:0000256" key="2">
    <source>
        <dbReference type="ARBA" id="ARBA00022475"/>
    </source>
</evidence>
<dbReference type="Pfam" id="PF01810">
    <property type="entry name" value="LysE"/>
    <property type="match status" value="1"/>
</dbReference>
<keyword evidence="2" id="KW-1003">Cell membrane</keyword>
<evidence type="ECO:0000313" key="7">
    <source>
        <dbReference type="EMBL" id="NYI72208.1"/>
    </source>
</evidence>
<proteinExistence type="predicted"/>
<evidence type="ECO:0000256" key="4">
    <source>
        <dbReference type="ARBA" id="ARBA00022989"/>
    </source>
</evidence>
<feature type="transmembrane region" description="Helical" evidence="6">
    <location>
        <begin position="6"/>
        <end position="28"/>
    </location>
</feature>
<evidence type="ECO:0000256" key="6">
    <source>
        <dbReference type="SAM" id="Phobius"/>
    </source>
</evidence>
<feature type="transmembrane region" description="Helical" evidence="6">
    <location>
        <begin position="40"/>
        <end position="65"/>
    </location>
</feature>
<evidence type="ECO:0000256" key="3">
    <source>
        <dbReference type="ARBA" id="ARBA00022692"/>
    </source>
</evidence>